<proteinExistence type="predicted"/>
<name>W7UZK2_RUMFL</name>
<organism evidence="1 2">
    <name type="scientific">Ruminococcus flavefaciens 007c</name>
    <dbReference type="NCBI Taxonomy" id="1341157"/>
    <lineage>
        <taxon>Bacteria</taxon>
        <taxon>Bacillati</taxon>
        <taxon>Bacillota</taxon>
        <taxon>Clostridia</taxon>
        <taxon>Eubacteriales</taxon>
        <taxon>Oscillospiraceae</taxon>
        <taxon>Ruminococcus</taxon>
    </lineage>
</organism>
<reference evidence="1 2" key="1">
    <citation type="journal article" date="2014" name="PLoS ONE">
        <title>Rumen cellulosomics: divergent fiber-degrading strategies revealed by comparative genome-wide analysis of six ruminococcal strains.</title>
        <authorList>
            <person name="Dassa B."/>
            <person name="Borovok I."/>
            <person name="Ruimy-Israeli V."/>
            <person name="Lamed R."/>
            <person name="Flint H.J."/>
            <person name="Duncan S.H."/>
            <person name="Henrissat B."/>
            <person name="Coutinho P."/>
            <person name="Morrison M."/>
            <person name="Mosoni P."/>
            <person name="Yeoman C.J."/>
            <person name="White B.A."/>
            <person name="Bayer E.A."/>
        </authorList>
    </citation>
    <scope>NUCLEOTIDE SEQUENCE [LARGE SCALE GENOMIC DNA]</scope>
    <source>
        <strain evidence="1 2">007c</strain>
    </source>
</reference>
<gene>
    <name evidence="1" type="ORF">RF007C_02470</name>
</gene>
<comment type="caution">
    <text evidence="1">The sequence shown here is derived from an EMBL/GenBank/DDBJ whole genome shotgun (WGS) entry which is preliminary data.</text>
</comment>
<dbReference type="Proteomes" id="UP000019365">
    <property type="component" value="Unassembled WGS sequence"/>
</dbReference>
<sequence>MQNEIARYAYDVCCGTTAEFTKQLEYWISQMDKDEEITSKSSMPAYIYLFDAAKKKNKITMVFIYVWWAFVQHIQSEEYKLKEYRDDFDIYYVDNIAQNIAPELYQNCDIDNISIFLE</sequence>
<protein>
    <submittedName>
        <fullName evidence="1">Uncharacterized protein</fullName>
    </submittedName>
</protein>
<evidence type="ECO:0000313" key="1">
    <source>
        <dbReference type="EMBL" id="EWM54160.1"/>
    </source>
</evidence>
<evidence type="ECO:0000313" key="2">
    <source>
        <dbReference type="Proteomes" id="UP000019365"/>
    </source>
</evidence>
<accession>W7UZK2</accession>
<dbReference type="PATRIC" id="fig|1341157.4.peg.1133"/>
<dbReference type="RefSeq" id="WP_037297997.1">
    <property type="nucleotide sequence ID" value="NZ_ATAX01000017.1"/>
</dbReference>
<dbReference type="EMBL" id="ATAX01000017">
    <property type="protein sequence ID" value="EWM54160.1"/>
    <property type="molecule type" value="Genomic_DNA"/>
</dbReference>
<keyword evidence="2" id="KW-1185">Reference proteome</keyword>
<dbReference type="AlphaFoldDB" id="W7UZK2"/>
<dbReference type="OrthoDB" id="1321863at2"/>